<dbReference type="GO" id="GO:0015038">
    <property type="term" value="F:glutathione disulfide oxidoreductase activity"/>
    <property type="evidence" value="ECO:0007669"/>
    <property type="project" value="TreeGrafter"/>
</dbReference>
<dbReference type="GO" id="GO:0005737">
    <property type="term" value="C:cytoplasm"/>
    <property type="evidence" value="ECO:0007669"/>
    <property type="project" value="TreeGrafter"/>
</dbReference>
<feature type="domain" description="Glutaredoxin" evidence="1">
    <location>
        <begin position="7"/>
        <end position="66"/>
    </location>
</feature>
<reference evidence="2" key="1">
    <citation type="submission" date="2018-05" db="EMBL/GenBank/DDBJ databases">
        <authorList>
            <person name="Lanie J.A."/>
            <person name="Ng W.-L."/>
            <person name="Kazmierczak K.M."/>
            <person name="Andrzejewski T.M."/>
            <person name="Davidsen T.M."/>
            <person name="Wayne K.J."/>
            <person name="Tettelin H."/>
            <person name="Glass J.I."/>
            <person name="Rusch D."/>
            <person name="Podicherti R."/>
            <person name="Tsui H.-C.T."/>
            <person name="Winkler M.E."/>
        </authorList>
    </citation>
    <scope>NUCLEOTIDE SEQUENCE</scope>
</reference>
<evidence type="ECO:0000259" key="1">
    <source>
        <dbReference type="Pfam" id="PF00462"/>
    </source>
</evidence>
<organism evidence="2">
    <name type="scientific">marine metagenome</name>
    <dbReference type="NCBI Taxonomy" id="408172"/>
    <lineage>
        <taxon>unclassified sequences</taxon>
        <taxon>metagenomes</taxon>
        <taxon>ecological metagenomes</taxon>
    </lineage>
</organism>
<dbReference type="InterPro" id="IPR036249">
    <property type="entry name" value="Thioredoxin-like_sf"/>
</dbReference>
<dbReference type="PANTHER" id="PTHR45694:SF18">
    <property type="entry name" value="GLUTAREDOXIN-1-RELATED"/>
    <property type="match status" value="1"/>
</dbReference>
<sequence length="83" mass="8968">MKEDTKVIVYSASWCGPCASAKSLLSDRGIVFTEIDIEEKGMTRDDLFAITGGRTVPQIIIDEKSIGGYDALVELDSNGLLIS</sequence>
<protein>
    <recommendedName>
        <fullName evidence="1">Glutaredoxin domain-containing protein</fullName>
    </recommendedName>
</protein>
<dbReference type="PROSITE" id="PS51354">
    <property type="entry name" value="GLUTAREDOXIN_2"/>
    <property type="match status" value="1"/>
</dbReference>
<dbReference type="InterPro" id="IPR002109">
    <property type="entry name" value="Glutaredoxin"/>
</dbReference>
<gene>
    <name evidence="2" type="ORF">METZ01_LOCUS199725</name>
</gene>
<dbReference type="CDD" id="cd02066">
    <property type="entry name" value="GRX_family"/>
    <property type="match status" value="1"/>
</dbReference>
<dbReference type="Pfam" id="PF00462">
    <property type="entry name" value="Glutaredoxin"/>
    <property type="match status" value="1"/>
</dbReference>
<accession>A0A382EA66</accession>
<dbReference type="InterPro" id="IPR014025">
    <property type="entry name" value="Glutaredoxin_subgr"/>
</dbReference>
<dbReference type="PANTHER" id="PTHR45694">
    <property type="entry name" value="GLUTAREDOXIN 2"/>
    <property type="match status" value="1"/>
</dbReference>
<dbReference type="AlphaFoldDB" id="A0A382EA66"/>
<dbReference type="GO" id="GO:0034599">
    <property type="term" value="P:cellular response to oxidative stress"/>
    <property type="evidence" value="ECO:0007669"/>
    <property type="project" value="TreeGrafter"/>
</dbReference>
<dbReference type="Gene3D" id="3.40.30.10">
    <property type="entry name" value="Glutaredoxin"/>
    <property type="match status" value="1"/>
</dbReference>
<dbReference type="EMBL" id="UINC01043186">
    <property type="protein sequence ID" value="SVB46871.1"/>
    <property type="molecule type" value="Genomic_DNA"/>
</dbReference>
<proteinExistence type="predicted"/>
<dbReference type="SUPFAM" id="SSF52833">
    <property type="entry name" value="Thioredoxin-like"/>
    <property type="match status" value="1"/>
</dbReference>
<evidence type="ECO:0000313" key="2">
    <source>
        <dbReference type="EMBL" id="SVB46871.1"/>
    </source>
</evidence>
<name>A0A382EA66_9ZZZZ</name>
<dbReference type="PRINTS" id="PR00160">
    <property type="entry name" value="GLUTAREDOXIN"/>
</dbReference>